<name>A0A0D3K8Z0_EMIH1</name>
<dbReference type="AlphaFoldDB" id="A0A0D3K8Z0"/>
<reference evidence="9" key="2">
    <citation type="submission" date="2024-10" db="UniProtKB">
        <authorList>
            <consortium name="EnsemblProtists"/>
        </authorList>
    </citation>
    <scope>IDENTIFICATION</scope>
</reference>
<keyword evidence="2 5" id="KW-0227">DNA damage</keyword>
<comment type="subcellular location">
    <subcellularLocation>
        <location evidence="5">Mitochondrion</location>
    </subcellularLocation>
    <subcellularLocation>
        <location evidence="5">Nucleus</location>
    </subcellularLocation>
</comment>
<evidence type="ECO:0000256" key="1">
    <source>
        <dbReference type="ARBA" id="ARBA00008184"/>
    </source>
</evidence>
<dbReference type="NCBIfam" id="NF003589">
    <property type="entry name" value="PRK05254.1-2"/>
    <property type="match status" value="1"/>
</dbReference>
<keyword evidence="10" id="KW-1185">Reference proteome</keyword>
<evidence type="ECO:0000256" key="2">
    <source>
        <dbReference type="ARBA" id="ARBA00022763"/>
    </source>
</evidence>
<proteinExistence type="inferred from homology"/>
<keyword evidence="5" id="KW-0496">Mitochondrion</keyword>
<feature type="active site" description="Proton acceptor" evidence="5 6">
    <location>
        <position position="49"/>
    </location>
</feature>
<dbReference type="InterPro" id="IPR036895">
    <property type="entry name" value="Uracil-DNA_glycosylase-like_sf"/>
</dbReference>
<protein>
    <recommendedName>
        <fullName evidence="5 7">Uracil-DNA glycosylase</fullName>
        <shortName evidence="5">UDG</shortName>
        <ecNumber evidence="5 7">3.2.2.27</ecNumber>
    </recommendedName>
</protein>
<keyword evidence="3 5" id="KW-0378">Hydrolase</keyword>
<keyword evidence="4 5" id="KW-0234">DNA repair</keyword>
<evidence type="ECO:0000313" key="9">
    <source>
        <dbReference type="EnsemblProtists" id="EOD32225"/>
    </source>
</evidence>
<dbReference type="PANTHER" id="PTHR11264:SF0">
    <property type="entry name" value="URACIL-DNA GLYCOSYLASE"/>
    <property type="match status" value="1"/>
</dbReference>
<dbReference type="HOGENOM" id="CLU_032162_3_1_1"/>
<dbReference type="InterPro" id="IPR005122">
    <property type="entry name" value="Uracil-DNA_glycosylase-like"/>
</dbReference>
<dbReference type="GO" id="GO:0005739">
    <property type="term" value="C:mitochondrion"/>
    <property type="evidence" value="ECO:0007669"/>
    <property type="project" value="UniProtKB-SubCell"/>
</dbReference>
<dbReference type="SUPFAM" id="SSF52141">
    <property type="entry name" value="Uracil-DNA glycosylase-like"/>
    <property type="match status" value="1"/>
</dbReference>
<dbReference type="GO" id="GO:0005634">
    <property type="term" value="C:nucleus"/>
    <property type="evidence" value="ECO:0007669"/>
    <property type="project" value="UniProtKB-SubCell"/>
</dbReference>
<keyword evidence="5" id="KW-0539">Nucleus</keyword>
<comment type="function">
    <text evidence="5 7">Excises uracil residues from the DNA which can arise as a result of misincorporation of dUMP residues by DNA polymerase or due to deamination of cytosine.</text>
</comment>
<dbReference type="EC" id="3.2.2.27" evidence="5 7"/>
<dbReference type="GO" id="GO:0097510">
    <property type="term" value="P:base-excision repair, AP site formation via deaminated base removal"/>
    <property type="evidence" value="ECO:0007669"/>
    <property type="project" value="TreeGrafter"/>
</dbReference>
<dbReference type="HAMAP" id="MF_00148">
    <property type="entry name" value="UDG"/>
    <property type="match status" value="1"/>
</dbReference>
<dbReference type="eggNOG" id="KOG2994">
    <property type="taxonomic scope" value="Eukaryota"/>
</dbReference>
<dbReference type="PANTHER" id="PTHR11264">
    <property type="entry name" value="URACIL-DNA GLYCOSYLASE"/>
    <property type="match status" value="1"/>
</dbReference>
<dbReference type="InterPro" id="IPR002043">
    <property type="entry name" value="UDG_fam1"/>
</dbReference>
<dbReference type="NCBIfam" id="NF003588">
    <property type="entry name" value="PRK05254.1-1"/>
    <property type="match status" value="1"/>
</dbReference>
<dbReference type="EnsemblProtists" id="EOD32225">
    <property type="protein sequence ID" value="EOD32225"/>
    <property type="gene ID" value="EMIHUDRAFT_63526"/>
</dbReference>
<dbReference type="NCBIfam" id="NF003592">
    <property type="entry name" value="PRK05254.1-5"/>
    <property type="match status" value="1"/>
</dbReference>
<dbReference type="InterPro" id="IPR018085">
    <property type="entry name" value="Ura-DNA_Glyclase_AS"/>
</dbReference>
<dbReference type="PaxDb" id="2903-EOD32225"/>
<dbReference type="Proteomes" id="UP000013827">
    <property type="component" value="Unassembled WGS sequence"/>
</dbReference>
<evidence type="ECO:0000256" key="5">
    <source>
        <dbReference type="HAMAP-Rule" id="MF_03166"/>
    </source>
</evidence>
<feature type="domain" description="Uracil-DNA glycosylase-like" evidence="8">
    <location>
        <begin position="34"/>
        <end position="194"/>
    </location>
</feature>
<evidence type="ECO:0000256" key="3">
    <source>
        <dbReference type="ARBA" id="ARBA00022801"/>
    </source>
</evidence>
<evidence type="ECO:0000313" key="10">
    <source>
        <dbReference type="Proteomes" id="UP000013827"/>
    </source>
</evidence>
<dbReference type="Pfam" id="PF03167">
    <property type="entry name" value="UDG"/>
    <property type="match status" value="1"/>
</dbReference>
<dbReference type="Gene3D" id="3.40.470.10">
    <property type="entry name" value="Uracil-DNA glycosylase-like domain"/>
    <property type="match status" value="1"/>
</dbReference>
<evidence type="ECO:0000256" key="6">
    <source>
        <dbReference type="PROSITE-ProRule" id="PRU10072"/>
    </source>
</evidence>
<sequence length="207" mass="22379">MESDQLQRLRTALSAERASADVLPRPEETFAAFEACAFDDVRVVILGQDPYPTPGHAMGLAFSVRPGVPPPGSLRNIYQELESDVGVPPAPHGCLRAWAEQGVFLLNSVLTVRAAEAASHSSLGWEALTDAAIRALSERRTGLVFLLWGKAAQAKARLVDETSHSVLCAPHPSPLSARRGFFGCRHFSRANDHLLARGAPPIEWTLP</sequence>
<dbReference type="NCBIfam" id="NF003591">
    <property type="entry name" value="PRK05254.1-4"/>
    <property type="match status" value="1"/>
</dbReference>
<dbReference type="RefSeq" id="XP_005784654.1">
    <property type="nucleotide sequence ID" value="XM_005784597.1"/>
</dbReference>
<dbReference type="NCBIfam" id="TIGR00628">
    <property type="entry name" value="ung"/>
    <property type="match status" value="1"/>
</dbReference>
<evidence type="ECO:0000259" key="8">
    <source>
        <dbReference type="SMART" id="SM00986"/>
    </source>
</evidence>
<dbReference type="PROSITE" id="PS00130">
    <property type="entry name" value="U_DNA_GLYCOSYLASE"/>
    <property type="match status" value="1"/>
</dbReference>
<evidence type="ECO:0000256" key="4">
    <source>
        <dbReference type="ARBA" id="ARBA00023204"/>
    </source>
</evidence>
<evidence type="ECO:0000256" key="7">
    <source>
        <dbReference type="RuleBase" id="RU003780"/>
    </source>
</evidence>
<comment type="catalytic activity">
    <reaction evidence="5 7">
        <text>Hydrolyzes single-stranded DNA or mismatched double-stranded DNA and polynucleotides, releasing free uracil.</text>
        <dbReference type="EC" id="3.2.2.27"/>
    </reaction>
</comment>
<dbReference type="SMART" id="SM00986">
    <property type="entry name" value="UDG"/>
    <property type="match status" value="1"/>
</dbReference>
<accession>A0A0D3K8Z0</accession>
<dbReference type="CDD" id="cd10027">
    <property type="entry name" value="UDG-F1-like"/>
    <property type="match status" value="1"/>
</dbReference>
<dbReference type="OMA" id="ANSHSNC"/>
<dbReference type="GO" id="GO:0004844">
    <property type="term" value="F:uracil DNA N-glycosylase activity"/>
    <property type="evidence" value="ECO:0007669"/>
    <property type="project" value="UniProtKB-UniRule"/>
</dbReference>
<reference evidence="10" key="1">
    <citation type="journal article" date="2013" name="Nature">
        <title>Pan genome of the phytoplankton Emiliania underpins its global distribution.</title>
        <authorList>
            <person name="Read B.A."/>
            <person name="Kegel J."/>
            <person name="Klute M.J."/>
            <person name="Kuo A."/>
            <person name="Lefebvre S.C."/>
            <person name="Maumus F."/>
            <person name="Mayer C."/>
            <person name="Miller J."/>
            <person name="Monier A."/>
            <person name="Salamov A."/>
            <person name="Young J."/>
            <person name="Aguilar M."/>
            <person name="Claverie J.M."/>
            <person name="Frickenhaus S."/>
            <person name="Gonzalez K."/>
            <person name="Herman E.K."/>
            <person name="Lin Y.C."/>
            <person name="Napier J."/>
            <person name="Ogata H."/>
            <person name="Sarno A.F."/>
            <person name="Shmutz J."/>
            <person name="Schroeder D."/>
            <person name="de Vargas C."/>
            <person name="Verret F."/>
            <person name="von Dassow P."/>
            <person name="Valentin K."/>
            <person name="Van de Peer Y."/>
            <person name="Wheeler G."/>
            <person name="Dacks J.B."/>
            <person name="Delwiche C.F."/>
            <person name="Dyhrman S.T."/>
            <person name="Glockner G."/>
            <person name="John U."/>
            <person name="Richards T."/>
            <person name="Worden A.Z."/>
            <person name="Zhang X."/>
            <person name="Grigoriev I.V."/>
            <person name="Allen A.E."/>
            <person name="Bidle K."/>
            <person name="Borodovsky M."/>
            <person name="Bowler C."/>
            <person name="Brownlee C."/>
            <person name="Cock J.M."/>
            <person name="Elias M."/>
            <person name="Gladyshev V.N."/>
            <person name="Groth M."/>
            <person name="Guda C."/>
            <person name="Hadaegh A."/>
            <person name="Iglesias-Rodriguez M.D."/>
            <person name="Jenkins J."/>
            <person name="Jones B.M."/>
            <person name="Lawson T."/>
            <person name="Leese F."/>
            <person name="Lindquist E."/>
            <person name="Lobanov A."/>
            <person name="Lomsadze A."/>
            <person name="Malik S.B."/>
            <person name="Marsh M.E."/>
            <person name="Mackinder L."/>
            <person name="Mock T."/>
            <person name="Mueller-Roeber B."/>
            <person name="Pagarete A."/>
            <person name="Parker M."/>
            <person name="Probert I."/>
            <person name="Quesneville H."/>
            <person name="Raines C."/>
            <person name="Rensing S.A."/>
            <person name="Riano-Pachon D.M."/>
            <person name="Richier S."/>
            <person name="Rokitta S."/>
            <person name="Shiraiwa Y."/>
            <person name="Soanes D.M."/>
            <person name="van der Giezen M."/>
            <person name="Wahlund T.M."/>
            <person name="Williams B."/>
            <person name="Wilson W."/>
            <person name="Wolfe G."/>
            <person name="Wurch L.L."/>
        </authorList>
    </citation>
    <scope>NUCLEOTIDE SEQUENCE</scope>
</reference>
<organism evidence="9 10">
    <name type="scientific">Emiliania huxleyi (strain CCMP1516)</name>
    <dbReference type="NCBI Taxonomy" id="280463"/>
    <lineage>
        <taxon>Eukaryota</taxon>
        <taxon>Haptista</taxon>
        <taxon>Haptophyta</taxon>
        <taxon>Prymnesiophyceae</taxon>
        <taxon>Isochrysidales</taxon>
        <taxon>Noelaerhabdaceae</taxon>
        <taxon>Emiliania</taxon>
    </lineage>
</organism>
<dbReference type="GeneID" id="17277497"/>
<dbReference type="SMART" id="SM00987">
    <property type="entry name" value="UreE_C"/>
    <property type="match status" value="1"/>
</dbReference>
<comment type="similarity">
    <text evidence="1 5 7">Belongs to the uracil-DNA glycosylase (UDG) superfamily. UNG family.</text>
</comment>
<dbReference type="STRING" id="2903.R1F017"/>
<dbReference type="KEGG" id="ehx:EMIHUDRAFT_63526"/>